<evidence type="ECO:0000313" key="1">
    <source>
        <dbReference type="EMBL" id="KIK97289.1"/>
    </source>
</evidence>
<evidence type="ECO:0000313" key="2">
    <source>
        <dbReference type="Proteomes" id="UP000054538"/>
    </source>
</evidence>
<proteinExistence type="predicted"/>
<accession>A0A0D0E6V7</accession>
<organism evidence="1 2">
    <name type="scientific">Paxillus rubicundulus Ve08.2h10</name>
    <dbReference type="NCBI Taxonomy" id="930991"/>
    <lineage>
        <taxon>Eukaryota</taxon>
        <taxon>Fungi</taxon>
        <taxon>Dikarya</taxon>
        <taxon>Basidiomycota</taxon>
        <taxon>Agaricomycotina</taxon>
        <taxon>Agaricomycetes</taxon>
        <taxon>Agaricomycetidae</taxon>
        <taxon>Boletales</taxon>
        <taxon>Paxilineae</taxon>
        <taxon>Paxillaceae</taxon>
        <taxon>Paxillus</taxon>
    </lineage>
</organism>
<protein>
    <submittedName>
        <fullName evidence="1">Unplaced genomic scaffold scaffold_121, whole genome shotgun sequence</fullName>
    </submittedName>
</protein>
<dbReference type="EMBL" id="KN824943">
    <property type="protein sequence ID" value="KIK97289.1"/>
    <property type="molecule type" value="Genomic_DNA"/>
</dbReference>
<name>A0A0D0E6V7_9AGAM</name>
<gene>
    <name evidence="1" type="ORF">PAXRUDRAFT_825098</name>
</gene>
<keyword evidence="2" id="KW-1185">Reference proteome</keyword>
<dbReference type="Proteomes" id="UP000054538">
    <property type="component" value="Unassembled WGS sequence"/>
</dbReference>
<reference evidence="2" key="2">
    <citation type="submission" date="2015-01" db="EMBL/GenBank/DDBJ databases">
        <title>Evolutionary Origins and Diversification of the Mycorrhizal Mutualists.</title>
        <authorList>
            <consortium name="DOE Joint Genome Institute"/>
            <consortium name="Mycorrhizal Genomics Consortium"/>
            <person name="Kohler A."/>
            <person name="Kuo A."/>
            <person name="Nagy L.G."/>
            <person name="Floudas D."/>
            <person name="Copeland A."/>
            <person name="Barry K.W."/>
            <person name="Cichocki N."/>
            <person name="Veneault-Fourrey C."/>
            <person name="LaButti K."/>
            <person name="Lindquist E.A."/>
            <person name="Lipzen A."/>
            <person name="Lundell T."/>
            <person name="Morin E."/>
            <person name="Murat C."/>
            <person name="Riley R."/>
            <person name="Ohm R."/>
            <person name="Sun H."/>
            <person name="Tunlid A."/>
            <person name="Henrissat B."/>
            <person name="Grigoriev I.V."/>
            <person name="Hibbett D.S."/>
            <person name="Martin F."/>
        </authorList>
    </citation>
    <scope>NUCLEOTIDE SEQUENCE [LARGE SCALE GENOMIC DNA]</scope>
    <source>
        <strain evidence="2">Ve08.2h10</strain>
    </source>
</reference>
<sequence length="76" mass="7974">MCSYLAQSVLAGGVTSSDCAYQMSRKSPGAGMKATGASSRGLCCRTGPESIRTQKSIPQPHPVLLAVLNLKCQFVK</sequence>
<dbReference type="AlphaFoldDB" id="A0A0D0E6V7"/>
<reference evidence="1 2" key="1">
    <citation type="submission" date="2014-04" db="EMBL/GenBank/DDBJ databases">
        <authorList>
            <consortium name="DOE Joint Genome Institute"/>
            <person name="Kuo A."/>
            <person name="Kohler A."/>
            <person name="Jargeat P."/>
            <person name="Nagy L.G."/>
            <person name="Floudas D."/>
            <person name="Copeland A."/>
            <person name="Barry K.W."/>
            <person name="Cichocki N."/>
            <person name="Veneault-Fourrey C."/>
            <person name="LaButti K."/>
            <person name="Lindquist E.A."/>
            <person name="Lipzen A."/>
            <person name="Lundell T."/>
            <person name="Morin E."/>
            <person name="Murat C."/>
            <person name="Sun H."/>
            <person name="Tunlid A."/>
            <person name="Henrissat B."/>
            <person name="Grigoriev I.V."/>
            <person name="Hibbett D.S."/>
            <person name="Martin F."/>
            <person name="Nordberg H.P."/>
            <person name="Cantor M.N."/>
            <person name="Hua S.X."/>
        </authorList>
    </citation>
    <scope>NUCLEOTIDE SEQUENCE [LARGE SCALE GENOMIC DNA]</scope>
    <source>
        <strain evidence="1 2">Ve08.2h10</strain>
    </source>
</reference>
<dbReference type="InParanoid" id="A0A0D0E6V7"/>
<dbReference type="HOGENOM" id="CLU_2655189_0_0_1"/>